<dbReference type="InterPro" id="IPR013328">
    <property type="entry name" value="6PGD_dom2"/>
</dbReference>
<organism evidence="8 9">
    <name type="scientific">Bartonella tamiae Th239</name>
    <dbReference type="NCBI Taxonomy" id="1094558"/>
    <lineage>
        <taxon>Bacteria</taxon>
        <taxon>Pseudomonadati</taxon>
        <taxon>Pseudomonadota</taxon>
        <taxon>Alphaproteobacteria</taxon>
        <taxon>Hyphomicrobiales</taxon>
        <taxon>Bartonellaceae</taxon>
        <taxon>Bartonella</taxon>
    </lineage>
</organism>
<dbReference type="GO" id="GO:0050661">
    <property type="term" value="F:NADP binding"/>
    <property type="evidence" value="ECO:0007669"/>
    <property type="project" value="InterPro"/>
</dbReference>
<dbReference type="PATRIC" id="fig|1094558.3.peg.1949"/>
<feature type="active site" evidence="4">
    <location>
        <position position="172"/>
    </location>
</feature>
<dbReference type="PIRSF" id="PIRSF000103">
    <property type="entry name" value="HIBADH"/>
    <property type="match status" value="1"/>
</dbReference>
<keyword evidence="2" id="KW-0560">Oxidoreductase</keyword>
<feature type="domain" description="3-hydroxyisobutyrate dehydrogenase-like NAD-binding" evidence="7">
    <location>
        <begin position="166"/>
        <end position="285"/>
    </location>
</feature>
<comment type="similarity">
    <text evidence="1">Belongs to the HIBADH-related family.</text>
</comment>
<evidence type="ECO:0000256" key="4">
    <source>
        <dbReference type="PIRSR" id="PIRSR000103-1"/>
    </source>
</evidence>
<dbReference type="RefSeq" id="WP_008040478.1">
    <property type="nucleotide sequence ID" value="NZ_JH725147.1"/>
</dbReference>
<dbReference type="InterPro" id="IPR029154">
    <property type="entry name" value="HIBADH-like_NADP-bd"/>
</dbReference>
<dbReference type="HOGENOM" id="CLU_035117_1_0_5"/>
<dbReference type="InterPro" id="IPR006115">
    <property type="entry name" value="6PGDH_NADP-bd"/>
</dbReference>
<evidence type="ECO:0000313" key="8">
    <source>
        <dbReference type="EMBL" id="EJF89264.1"/>
    </source>
</evidence>
<evidence type="ECO:0000256" key="2">
    <source>
        <dbReference type="ARBA" id="ARBA00023002"/>
    </source>
</evidence>
<keyword evidence="9" id="KW-1185">Reference proteome</keyword>
<proteinExistence type="inferred from homology"/>
<comment type="caution">
    <text evidence="8">The sequence shown here is derived from an EMBL/GenBank/DDBJ whole genome shotgun (WGS) entry which is preliminary data.</text>
</comment>
<evidence type="ECO:0000313" key="9">
    <source>
        <dbReference type="Proteomes" id="UP000008952"/>
    </source>
</evidence>
<dbReference type="Pfam" id="PF03446">
    <property type="entry name" value="NAD_binding_2"/>
    <property type="match status" value="1"/>
</dbReference>
<dbReference type="InterPro" id="IPR015815">
    <property type="entry name" value="HIBADH-related"/>
</dbReference>
<feature type="domain" description="6-phosphogluconate dehydrogenase NADP-binding" evidence="6">
    <location>
        <begin position="3"/>
        <end position="159"/>
    </location>
</feature>
<evidence type="ECO:0000259" key="7">
    <source>
        <dbReference type="Pfam" id="PF14833"/>
    </source>
</evidence>
<evidence type="ECO:0000256" key="3">
    <source>
        <dbReference type="ARBA" id="ARBA00023027"/>
    </source>
</evidence>
<dbReference type="GO" id="GO:0016054">
    <property type="term" value="P:organic acid catabolic process"/>
    <property type="evidence" value="ECO:0007669"/>
    <property type="project" value="UniProtKB-ARBA"/>
</dbReference>
<dbReference type="GO" id="GO:0051287">
    <property type="term" value="F:NAD binding"/>
    <property type="evidence" value="ECO:0007669"/>
    <property type="project" value="InterPro"/>
</dbReference>
<dbReference type="EMBL" id="AIMB01000008">
    <property type="protein sequence ID" value="EJF89264.1"/>
    <property type="molecule type" value="Genomic_DNA"/>
</dbReference>
<keyword evidence="3" id="KW-0520">NAD</keyword>
<evidence type="ECO:0000259" key="6">
    <source>
        <dbReference type="Pfam" id="PF03446"/>
    </source>
</evidence>
<dbReference type="SUPFAM" id="SSF48179">
    <property type="entry name" value="6-phosphogluconate dehydrogenase C-terminal domain-like"/>
    <property type="match status" value="1"/>
</dbReference>
<evidence type="ECO:0000256" key="5">
    <source>
        <dbReference type="SAM" id="SignalP"/>
    </source>
</evidence>
<dbReference type="GO" id="GO:0016491">
    <property type="term" value="F:oxidoreductase activity"/>
    <property type="evidence" value="ECO:0007669"/>
    <property type="project" value="UniProtKB-KW"/>
</dbReference>
<evidence type="ECO:0008006" key="10">
    <source>
        <dbReference type="Google" id="ProtNLM"/>
    </source>
</evidence>
<protein>
    <recommendedName>
        <fullName evidence="10">Oxidoreductase</fullName>
    </recommendedName>
</protein>
<keyword evidence="5" id="KW-0732">Signal</keyword>
<dbReference type="PANTHER" id="PTHR43060">
    <property type="entry name" value="3-HYDROXYISOBUTYRATE DEHYDROGENASE-LIKE 1, MITOCHONDRIAL-RELATED"/>
    <property type="match status" value="1"/>
</dbReference>
<dbReference type="AlphaFoldDB" id="J0R143"/>
<dbReference type="Gene3D" id="3.40.50.720">
    <property type="entry name" value="NAD(P)-binding Rossmann-like Domain"/>
    <property type="match status" value="1"/>
</dbReference>
<name>J0R143_9HYPH</name>
<dbReference type="PANTHER" id="PTHR43060:SF15">
    <property type="entry name" value="3-HYDROXYISOBUTYRATE DEHYDROGENASE-LIKE 1, MITOCHONDRIAL-RELATED"/>
    <property type="match status" value="1"/>
</dbReference>
<dbReference type="SUPFAM" id="SSF51735">
    <property type="entry name" value="NAD(P)-binding Rossmann-fold domains"/>
    <property type="match status" value="1"/>
</dbReference>
<dbReference type="PROSITE" id="PS00895">
    <property type="entry name" value="3_HYDROXYISOBUT_DH"/>
    <property type="match status" value="1"/>
</dbReference>
<dbReference type="OrthoDB" id="9812907at2"/>
<dbReference type="InterPro" id="IPR008927">
    <property type="entry name" value="6-PGluconate_DH-like_C_sf"/>
</dbReference>
<dbReference type="InterPro" id="IPR002204">
    <property type="entry name" value="3-OH-isobutyrate_DH-rel_CS"/>
</dbReference>
<evidence type="ECO:0000256" key="1">
    <source>
        <dbReference type="ARBA" id="ARBA00009080"/>
    </source>
</evidence>
<dbReference type="Pfam" id="PF14833">
    <property type="entry name" value="NAD_binding_11"/>
    <property type="match status" value="1"/>
</dbReference>
<dbReference type="Gene3D" id="1.10.1040.10">
    <property type="entry name" value="N-(1-d-carboxylethyl)-l-norvaline Dehydrogenase, domain 2"/>
    <property type="match status" value="1"/>
</dbReference>
<sequence>MAKVAFLGLGVMGFPMAGHLATAGHDVTVYNRTVAKAKKWVAQFGGHYETTPAKAVKGQDIVFACVGNDDDVREITLGAEGAFQAMHEKSIFVDHTTASAKLARELSEKAKKVDIGFIDAPVSGGQSGAEEGKLTIMCGGVQSVYEKIEKIVNVYAVSVRRLGESGSGQLCKMVNQICLIGVVQGLSEGLAFGVNAGLDMQTVLDVISKGSAGSWQMDNRGFNMLADKFDYGFAVDLIRKDLGMCIAEAKSNGSVLPSTSLIDQFLGDIQSQGGGRLDASSLIKRLPHSR</sequence>
<dbReference type="InterPro" id="IPR036291">
    <property type="entry name" value="NAD(P)-bd_dom_sf"/>
</dbReference>
<dbReference type="eggNOG" id="COG2084">
    <property type="taxonomic scope" value="Bacteria"/>
</dbReference>
<feature type="chain" id="PRO_5003738302" description="Oxidoreductase" evidence="5">
    <location>
        <begin position="18"/>
        <end position="290"/>
    </location>
</feature>
<accession>J0R143</accession>
<feature type="signal peptide" evidence="5">
    <location>
        <begin position="1"/>
        <end position="17"/>
    </location>
</feature>
<dbReference type="Proteomes" id="UP000008952">
    <property type="component" value="Unassembled WGS sequence"/>
</dbReference>
<gene>
    <name evidence="8" type="ORF">ME5_01815</name>
</gene>
<dbReference type="STRING" id="1094558.ME5_01815"/>
<reference evidence="8 9" key="1">
    <citation type="submission" date="2012-03" db="EMBL/GenBank/DDBJ databases">
        <title>The Genome Sequence of Bartonella tamiae Th239.</title>
        <authorList>
            <consortium name="The Broad Institute Genome Sequencing Platform"/>
            <consortium name="The Broad Institute Genome Sequencing Center for Infectious Disease"/>
            <person name="Feldgarden M."/>
            <person name="Kirby J."/>
            <person name="Kosoy M."/>
            <person name="Birtles R."/>
            <person name="Probert W.S."/>
            <person name="Chiaraviglio L."/>
            <person name="Young S.K."/>
            <person name="Zeng Q."/>
            <person name="Gargeya S."/>
            <person name="Fitzgerald M."/>
            <person name="Haas B."/>
            <person name="Abouelleil A."/>
            <person name="Alvarado L."/>
            <person name="Arachchi H.M."/>
            <person name="Berlin A."/>
            <person name="Chapman S.B."/>
            <person name="Gearin G."/>
            <person name="Goldberg J."/>
            <person name="Griggs A."/>
            <person name="Gujja S."/>
            <person name="Hansen M."/>
            <person name="Heiman D."/>
            <person name="Howarth C."/>
            <person name="Larimer J."/>
            <person name="Lui A."/>
            <person name="MacDonald P.J.P."/>
            <person name="McCowen C."/>
            <person name="Montmayeur A."/>
            <person name="Murphy C."/>
            <person name="Neiman D."/>
            <person name="Pearson M."/>
            <person name="Priest M."/>
            <person name="Roberts A."/>
            <person name="Saif S."/>
            <person name="Shea T."/>
            <person name="Sisk P."/>
            <person name="Stolte C."/>
            <person name="Sykes S."/>
            <person name="Wortman J."/>
            <person name="Nusbaum C."/>
            <person name="Birren B."/>
        </authorList>
    </citation>
    <scope>NUCLEOTIDE SEQUENCE [LARGE SCALE GENOMIC DNA]</scope>
    <source>
        <strain evidence="8 9">Th239</strain>
    </source>
</reference>